<dbReference type="KEGG" id="pfj:MYCFIDRAFT_177329"/>
<feature type="transmembrane region" description="Helical" evidence="2">
    <location>
        <begin position="776"/>
        <end position="809"/>
    </location>
</feature>
<accession>M3A6Z3</accession>
<proteinExistence type="predicted"/>
<protein>
    <submittedName>
        <fullName evidence="3">Uncharacterized protein</fullName>
    </submittedName>
</protein>
<feature type="transmembrane region" description="Helical" evidence="2">
    <location>
        <begin position="867"/>
        <end position="882"/>
    </location>
</feature>
<name>M3A6Z3_PSEFD</name>
<dbReference type="Proteomes" id="UP000016932">
    <property type="component" value="Unassembled WGS sequence"/>
</dbReference>
<gene>
    <name evidence="3" type="ORF">MYCFIDRAFT_177329</name>
</gene>
<feature type="transmembrane region" description="Helical" evidence="2">
    <location>
        <begin position="728"/>
        <end position="756"/>
    </location>
</feature>
<dbReference type="VEuPathDB" id="FungiDB:MYCFIDRAFT_177329"/>
<feature type="transmembrane region" description="Helical" evidence="2">
    <location>
        <begin position="420"/>
        <end position="445"/>
    </location>
</feature>
<dbReference type="EMBL" id="KB446561">
    <property type="protein sequence ID" value="EME80386.1"/>
    <property type="molecule type" value="Genomic_DNA"/>
</dbReference>
<dbReference type="RefSeq" id="XP_007929337.1">
    <property type="nucleotide sequence ID" value="XM_007931146.1"/>
</dbReference>
<evidence type="ECO:0000256" key="2">
    <source>
        <dbReference type="SAM" id="Phobius"/>
    </source>
</evidence>
<keyword evidence="2" id="KW-1133">Transmembrane helix</keyword>
<dbReference type="HOGENOM" id="CLU_317853_0_0_1"/>
<evidence type="ECO:0000256" key="1">
    <source>
        <dbReference type="SAM" id="MobiDB-lite"/>
    </source>
</evidence>
<keyword evidence="4" id="KW-1185">Reference proteome</keyword>
<keyword evidence="2" id="KW-0472">Membrane</keyword>
<feature type="region of interest" description="Disordered" evidence="1">
    <location>
        <begin position="301"/>
        <end position="325"/>
    </location>
</feature>
<feature type="transmembrane region" description="Helical" evidence="2">
    <location>
        <begin position="843"/>
        <end position="861"/>
    </location>
</feature>
<reference evidence="3 4" key="1">
    <citation type="journal article" date="2012" name="PLoS Pathog.">
        <title>Diverse lifestyles and strategies of plant pathogenesis encoded in the genomes of eighteen Dothideomycetes fungi.</title>
        <authorList>
            <person name="Ohm R.A."/>
            <person name="Feau N."/>
            <person name="Henrissat B."/>
            <person name="Schoch C.L."/>
            <person name="Horwitz B.A."/>
            <person name="Barry K.W."/>
            <person name="Condon B.J."/>
            <person name="Copeland A.C."/>
            <person name="Dhillon B."/>
            <person name="Glaser F."/>
            <person name="Hesse C.N."/>
            <person name="Kosti I."/>
            <person name="LaButti K."/>
            <person name="Lindquist E.A."/>
            <person name="Lucas S."/>
            <person name="Salamov A.A."/>
            <person name="Bradshaw R.E."/>
            <person name="Ciuffetti L."/>
            <person name="Hamelin R.C."/>
            <person name="Kema G.H.J."/>
            <person name="Lawrence C."/>
            <person name="Scott J.A."/>
            <person name="Spatafora J.W."/>
            <person name="Turgeon B.G."/>
            <person name="de Wit P.J.G.M."/>
            <person name="Zhong S."/>
            <person name="Goodwin S.B."/>
            <person name="Grigoriev I.V."/>
        </authorList>
    </citation>
    <scope>NUCLEOTIDE SEQUENCE [LARGE SCALE GENOMIC DNA]</scope>
    <source>
        <strain evidence="3 4">CIRAD86</strain>
    </source>
</reference>
<sequence length="916" mass="102274">MVYYTLYTRYTGWWAPSLWEGPGYAVDVGELSLGAVPVPAYCHRFPLNIYAQTLAAVLDEHGRHRNHAVLEKSLPRGAPLATPHDIDSSACNAGCCHTVSYYYRIAVAKVCYYTTEYYYGATFYNSPQDLAFLSLPLPLPSQLCIIVYLALPFPFGSTPVTLVVAAERRPQQVLGQHYNLSSETFTATSLSHAISTTGTRTPCSPRSPTHSPTHPIDISLSPTAFLLYYELRSLPAESILAPCRTQRDARLYTTNLPPTQVLRSSYGALKPKWPLPTIPPQLPHLVTNSPALTPAVSRSSFQDEYTGPHVPPHSPFYQHPPSSNELSLPLSATKHAKVHQVHEKDLESGNDTPLTPHSYDEHPFSAKTAVEHTKECQMWPSTQTLKQKYKEDKKQRRAARGGCCMPVRAQWSKLGARNRILVKIAIAVLVIGIAVGLGVGISAAVKGSYFGTPRHADADMLNDGKSSQYASARSQLVVFQSQQLTLTRCRFRRFIESSYSLLSHRTYLVACPEDTHHTRSVWSYWLAASSTNIWRILNIGTGKIKEQIARRCLTGKHHPSSFLRSRGVTLVLNSIRIRRQACQHQCGWRPICRYDKPWRPVKLTKAAAAQKAQCLVCEDTKILVTSSKTNPAPLRTVLTLTIPKKNTDPSQTHAGTHRTDFIRLFHILGLGSFVAKNRLGQVVDGTQQAWEQDKRYMSFTRFTEQFRNNSVSSERERRKKKPMAIKGGLLRMIMITAYFTALICSLLIVGSFAWVYATTHNAATLGLAAVVLLYTAIQTLLICCTAGISLLWLFSIFGDAVSLILMIAIAGMNRSARFGCSGNHWRDWDDETLEFLREIWRDGGVLACRLLVAGFALALGWGREERVAIFMFVVTIICQVFVRRGRRGKVVKSEGDGELIKVDDAFGWSWIFCLLA</sequence>
<dbReference type="OrthoDB" id="5387214at2759"/>
<dbReference type="AlphaFoldDB" id="M3A6Z3"/>
<evidence type="ECO:0000313" key="4">
    <source>
        <dbReference type="Proteomes" id="UP000016932"/>
    </source>
</evidence>
<organism evidence="3 4">
    <name type="scientific">Pseudocercospora fijiensis (strain CIRAD86)</name>
    <name type="common">Black leaf streak disease fungus</name>
    <name type="synonym">Mycosphaerella fijiensis</name>
    <dbReference type="NCBI Taxonomy" id="383855"/>
    <lineage>
        <taxon>Eukaryota</taxon>
        <taxon>Fungi</taxon>
        <taxon>Dikarya</taxon>
        <taxon>Ascomycota</taxon>
        <taxon>Pezizomycotina</taxon>
        <taxon>Dothideomycetes</taxon>
        <taxon>Dothideomycetidae</taxon>
        <taxon>Mycosphaerellales</taxon>
        <taxon>Mycosphaerellaceae</taxon>
        <taxon>Pseudocercospora</taxon>
    </lineage>
</organism>
<evidence type="ECO:0000313" key="3">
    <source>
        <dbReference type="EMBL" id="EME80386.1"/>
    </source>
</evidence>
<dbReference type="GeneID" id="19333721"/>
<dbReference type="eggNOG" id="ENOG502SG6B">
    <property type="taxonomic scope" value="Eukaryota"/>
</dbReference>
<keyword evidence="2" id="KW-0812">Transmembrane</keyword>